<comment type="pathway">
    <text evidence="3">Purine metabolism; urate degradation; (S)-allantoin from urate: step 3/3.</text>
</comment>
<reference evidence="11" key="1">
    <citation type="journal article" date="2019" name="Int. J. Syst. Evol. Microbiol.">
        <title>The Global Catalogue of Microorganisms (GCM) 10K type strain sequencing project: providing services to taxonomists for standard genome sequencing and annotation.</title>
        <authorList>
            <consortium name="The Broad Institute Genomics Platform"/>
            <consortium name="The Broad Institute Genome Sequencing Center for Infectious Disease"/>
            <person name="Wu L."/>
            <person name="Ma J."/>
        </authorList>
    </citation>
    <scope>NUCLEOTIDE SEQUENCE [LARGE SCALE GENOMIC DNA]</scope>
    <source>
        <strain evidence="11">CGMCC 1.6774</strain>
    </source>
</reference>
<dbReference type="InterPro" id="IPR018020">
    <property type="entry name" value="OHCU_decarboxylase"/>
</dbReference>
<dbReference type="InterPro" id="IPR017580">
    <property type="entry name" value="OHCU_decarboxylase-1"/>
</dbReference>
<dbReference type="InterPro" id="IPR036778">
    <property type="entry name" value="OHCU_decarboxylase_sf"/>
</dbReference>
<dbReference type="EC" id="4.1.1.97" evidence="10"/>
<keyword evidence="6" id="KW-0378">Hydrolase</keyword>
<dbReference type="Pfam" id="PF09349">
    <property type="entry name" value="OHCU_decarbox"/>
    <property type="match status" value="1"/>
</dbReference>
<dbReference type="Proteomes" id="UP001597314">
    <property type="component" value="Unassembled WGS sequence"/>
</dbReference>
<evidence type="ECO:0000313" key="10">
    <source>
        <dbReference type="EMBL" id="MFD2182390.1"/>
    </source>
</evidence>
<keyword evidence="5" id="KW-0210">Decarboxylase</keyword>
<dbReference type="InterPro" id="IPR014306">
    <property type="entry name" value="Hydroxyisourate_hydrolase"/>
</dbReference>
<dbReference type="SUPFAM" id="SSF49472">
    <property type="entry name" value="Transthyretin (synonym: prealbumin)"/>
    <property type="match status" value="1"/>
</dbReference>
<evidence type="ECO:0000259" key="9">
    <source>
        <dbReference type="Pfam" id="PF09349"/>
    </source>
</evidence>
<dbReference type="Gene3D" id="1.10.3330.10">
    <property type="entry name" value="Oxo-4-hydroxy-4-carboxy-5-ureidoimidazoline decarboxylase"/>
    <property type="match status" value="1"/>
</dbReference>
<feature type="domain" description="Oxo-4-hydroxy-4-carboxy-5-ureidoimidazoline decarboxylase" evidence="9">
    <location>
        <begin position="11"/>
        <end position="167"/>
    </location>
</feature>
<organism evidence="10 11">
    <name type="scientific">Rhodoplanes azumiensis</name>
    <dbReference type="NCBI Taxonomy" id="1897628"/>
    <lineage>
        <taxon>Bacteria</taxon>
        <taxon>Pseudomonadati</taxon>
        <taxon>Pseudomonadota</taxon>
        <taxon>Alphaproteobacteria</taxon>
        <taxon>Hyphomicrobiales</taxon>
        <taxon>Nitrobacteraceae</taxon>
        <taxon>Rhodoplanes</taxon>
    </lineage>
</organism>
<sequence>MPTPLSLDTLNAVDAKDFVAALGGIFEHSPWAAEAVVEARPFGSLQALLDAMVAAVRAAGPERQRALLAAHPDLAGKAARAGTLTAASTAEQASAGLDRLSEDEHAAFHRLNDAYQQKYGIPFIVCVRRHTKASILTQFERRLANDSATEHATALDEVFRIAALRLDQLVAAPDRLPLAGRLSTHVLDTHGGTPAKGIPLTLFEIGPGDARRVVVETVTNHDGRTDAPLIGGRPVPIGTYELVFAVGAYFTARGVPLADPPFLDTVPLRFSIAEAEGHYHVPLLVTPWSFSTYRGS</sequence>
<dbReference type="InterPro" id="IPR036817">
    <property type="entry name" value="Transthyretin/HIU_hydrolase_sf"/>
</dbReference>
<comment type="catalytic activity">
    <reaction evidence="1">
        <text>5-hydroxyisourate + H2O = 5-hydroxy-2-oxo-4-ureido-2,5-dihydro-1H-imidazole-5-carboxylate + H(+)</text>
        <dbReference type="Rhea" id="RHEA:23736"/>
        <dbReference type="ChEBI" id="CHEBI:15377"/>
        <dbReference type="ChEBI" id="CHEBI:15378"/>
        <dbReference type="ChEBI" id="CHEBI:18072"/>
        <dbReference type="ChEBI" id="CHEBI:58639"/>
        <dbReference type="EC" id="3.5.2.17"/>
    </reaction>
</comment>
<proteinExistence type="predicted"/>
<evidence type="ECO:0000256" key="5">
    <source>
        <dbReference type="ARBA" id="ARBA00022793"/>
    </source>
</evidence>
<dbReference type="Gene3D" id="2.60.40.180">
    <property type="entry name" value="Transthyretin/hydroxyisourate hydrolase domain"/>
    <property type="match status" value="1"/>
</dbReference>
<evidence type="ECO:0000256" key="6">
    <source>
        <dbReference type="ARBA" id="ARBA00022801"/>
    </source>
</evidence>
<evidence type="ECO:0000256" key="2">
    <source>
        <dbReference type="ARBA" id="ARBA00001163"/>
    </source>
</evidence>
<dbReference type="InterPro" id="IPR023416">
    <property type="entry name" value="Transthyretin/HIU_hydrolase_d"/>
</dbReference>
<comment type="caution">
    <text evidence="10">The sequence shown here is derived from an EMBL/GenBank/DDBJ whole genome shotgun (WGS) entry which is preliminary data.</text>
</comment>
<dbReference type="NCBIfam" id="TIGR02962">
    <property type="entry name" value="hdxy_isourate"/>
    <property type="match status" value="1"/>
</dbReference>
<dbReference type="InterPro" id="IPR023419">
    <property type="entry name" value="Transthyretin_CS"/>
</dbReference>
<dbReference type="PROSITE" id="PS00769">
    <property type="entry name" value="TRANSTHYRETIN_2"/>
    <property type="match status" value="1"/>
</dbReference>
<keyword evidence="7 10" id="KW-0456">Lyase</keyword>
<dbReference type="PANTHER" id="PTHR43466">
    <property type="entry name" value="2-OXO-4-HYDROXY-4-CARBOXY-5-UREIDOIMIDAZOLINE DECARBOXYLASE-RELATED"/>
    <property type="match status" value="1"/>
</dbReference>
<evidence type="ECO:0000313" key="11">
    <source>
        <dbReference type="Proteomes" id="UP001597314"/>
    </source>
</evidence>
<keyword evidence="4" id="KW-0659">Purine metabolism</keyword>
<feature type="domain" description="Transthyretin/hydroxyisourate hydrolase" evidence="8">
    <location>
        <begin position="182"/>
        <end position="295"/>
    </location>
</feature>
<dbReference type="RefSeq" id="WP_378477568.1">
    <property type="nucleotide sequence ID" value="NZ_JBHUIW010000008.1"/>
</dbReference>
<dbReference type="Pfam" id="PF00576">
    <property type="entry name" value="Transthyretin"/>
    <property type="match status" value="1"/>
</dbReference>
<dbReference type="CDD" id="cd05822">
    <property type="entry name" value="TLP_HIUase"/>
    <property type="match status" value="1"/>
</dbReference>
<dbReference type="PANTHER" id="PTHR43466:SF1">
    <property type="entry name" value="2-OXO-4-HYDROXY-4-CARBOXY-5-UREIDOIMIDAZOLINE DECARBOXYLASE-RELATED"/>
    <property type="match status" value="1"/>
</dbReference>
<dbReference type="GO" id="GO:0051997">
    <property type="term" value="F:2-oxo-4-hydroxy-4-carboxy-5-ureidoimidazoline decarboxylase activity"/>
    <property type="evidence" value="ECO:0007669"/>
    <property type="project" value="UniProtKB-EC"/>
</dbReference>
<evidence type="ECO:0000256" key="4">
    <source>
        <dbReference type="ARBA" id="ARBA00022631"/>
    </source>
</evidence>
<comment type="catalytic activity">
    <reaction evidence="2">
        <text>5-hydroxy-2-oxo-4-ureido-2,5-dihydro-1H-imidazole-5-carboxylate + H(+) = (S)-allantoin + CO2</text>
        <dbReference type="Rhea" id="RHEA:26301"/>
        <dbReference type="ChEBI" id="CHEBI:15378"/>
        <dbReference type="ChEBI" id="CHEBI:15678"/>
        <dbReference type="ChEBI" id="CHEBI:16526"/>
        <dbReference type="ChEBI" id="CHEBI:58639"/>
        <dbReference type="EC" id="4.1.1.97"/>
    </reaction>
</comment>
<dbReference type="SUPFAM" id="SSF158694">
    <property type="entry name" value="UraD-Like"/>
    <property type="match status" value="1"/>
</dbReference>
<dbReference type="NCBIfam" id="TIGR03164">
    <property type="entry name" value="UHCUDC"/>
    <property type="match status" value="1"/>
</dbReference>
<dbReference type="EMBL" id="JBHUIW010000008">
    <property type="protein sequence ID" value="MFD2182390.1"/>
    <property type="molecule type" value="Genomic_DNA"/>
</dbReference>
<keyword evidence="11" id="KW-1185">Reference proteome</keyword>
<evidence type="ECO:0000256" key="7">
    <source>
        <dbReference type="ARBA" id="ARBA00023239"/>
    </source>
</evidence>
<evidence type="ECO:0000256" key="3">
    <source>
        <dbReference type="ARBA" id="ARBA00004754"/>
    </source>
</evidence>
<gene>
    <name evidence="10" type="primary">uraD</name>
    <name evidence="10" type="ORF">ACFSOX_09520</name>
</gene>
<protein>
    <submittedName>
        <fullName evidence="10">2-oxo-4-hydroxy-4-carboxy-5-ureidoimidazoline decarboxylase</fullName>
        <ecNumber evidence="10">4.1.1.97</ecNumber>
    </submittedName>
</protein>
<evidence type="ECO:0000256" key="1">
    <source>
        <dbReference type="ARBA" id="ARBA00001043"/>
    </source>
</evidence>
<name>A0ABW5AJL1_9BRAD</name>
<accession>A0ABW5AJL1</accession>
<evidence type="ECO:0000259" key="8">
    <source>
        <dbReference type="Pfam" id="PF00576"/>
    </source>
</evidence>